<keyword evidence="3" id="KW-1185">Reference proteome</keyword>
<dbReference type="EMBL" id="REGN01010702">
    <property type="protein sequence ID" value="RMZ98552.1"/>
    <property type="molecule type" value="Genomic_DNA"/>
</dbReference>
<feature type="transmembrane region" description="Helical" evidence="1">
    <location>
        <begin position="6"/>
        <end position="27"/>
    </location>
</feature>
<sequence length="70" mass="7843">MLQAFSLVLDCFLALFNCFPVAIYVSGKLKKICLENMFGKVKNIGNDDGPSIRQADKYIELRNSLAKTLD</sequence>
<organism evidence="2 3">
    <name type="scientific">Brachionus plicatilis</name>
    <name type="common">Marine rotifer</name>
    <name type="synonym">Brachionus muelleri</name>
    <dbReference type="NCBI Taxonomy" id="10195"/>
    <lineage>
        <taxon>Eukaryota</taxon>
        <taxon>Metazoa</taxon>
        <taxon>Spiralia</taxon>
        <taxon>Gnathifera</taxon>
        <taxon>Rotifera</taxon>
        <taxon>Eurotatoria</taxon>
        <taxon>Monogononta</taxon>
        <taxon>Pseudotrocha</taxon>
        <taxon>Ploima</taxon>
        <taxon>Brachionidae</taxon>
        <taxon>Brachionus</taxon>
    </lineage>
</organism>
<protein>
    <submittedName>
        <fullName evidence="2">Uncharacterized protein</fullName>
    </submittedName>
</protein>
<reference evidence="2 3" key="1">
    <citation type="journal article" date="2018" name="Sci. Rep.">
        <title>Genomic signatures of local adaptation to the degree of environmental predictability in rotifers.</title>
        <authorList>
            <person name="Franch-Gras L."/>
            <person name="Hahn C."/>
            <person name="Garcia-Roger E.M."/>
            <person name="Carmona M.J."/>
            <person name="Serra M."/>
            <person name="Gomez A."/>
        </authorList>
    </citation>
    <scope>NUCLEOTIDE SEQUENCE [LARGE SCALE GENOMIC DNA]</scope>
    <source>
        <strain evidence="2">HYR1</strain>
    </source>
</reference>
<evidence type="ECO:0000313" key="2">
    <source>
        <dbReference type="EMBL" id="RMZ98552.1"/>
    </source>
</evidence>
<keyword evidence="1" id="KW-1133">Transmembrane helix</keyword>
<accession>A0A3M7PHM5</accession>
<evidence type="ECO:0000256" key="1">
    <source>
        <dbReference type="SAM" id="Phobius"/>
    </source>
</evidence>
<dbReference type="Proteomes" id="UP000276133">
    <property type="component" value="Unassembled WGS sequence"/>
</dbReference>
<proteinExistence type="predicted"/>
<dbReference type="AlphaFoldDB" id="A0A3M7PHM5"/>
<name>A0A3M7PHM5_BRAPC</name>
<keyword evidence="1" id="KW-0812">Transmembrane</keyword>
<evidence type="ECO:0000313" key="3">
    <source>
        <dbReference type="Proteomes" id="UP000276133"/>
    </source>
</evidence>
<comment type="caution">
    <text evidence="2">The sequence shown here is derived from an EMBL/GenBank/DDBJ whole genome shotgun (WGS) entry which is preliminary data.</text>
</comment>
<keyword evidence="1" id="KW-0472">Membrane</keyword>
<gene>
    <name evidence="2" type="ORF">BpHYR1_047370</name>
</gene>